<dbReference type="InterPro" id="IPR036365">
    <property type="entry name" value="PGBD-like_sf"/>
</dbReference>
<dbReference type="InterPro" id="IPR036366">
    <property type="entry name" value="PGBDSf"/>
</dbReference>
<dbReference type="KEGG" id="cbot:ATE48_17425"/>
<evidence type="ECO:0000313" key="3">
    <source>
        <dbReference type="Proteomes" id="UP000092498"/>
    </source>
</evidence>
<dbReference type="Gene3D" id="1.10.101.10">
    <property type="entry name" value="PGBD-like superfamily/PGBD"/>
    <property type="match status" value="1"/>
</dbReference>
<organism evidence="2 3">
    <name type="scientific">Candidatus Viadribacter manganicus</name>
    <dbReference type="NCBI Taxonomy" id="1759059"/>
    <lineage>
        <taxon>Bacteria</taxon>
        <taxon>Pseudomonadati</taxon>
        <taxon>Pseudomonadota</taxon>
        <taxon>Alphaproteobacteria</taxon>
        <taxon>Hyphomonadales</taxon>
        <taxon>Hyphomonadaceae</taxon>
        <taxon>Candidatus Viadribacter</taxon>
    </lineage>
</organism>
<dbReference type="Pfam" id="PF01471">
    <property type="entry name" value="PG_binding_1"/>
    <property type="match status" value="1"/>
</dbReference>
<dbReference type="InterPro" id="IPR002477">
    <property type="entry name" value="Peptidoglycan-bd-like"/>
</dbReference>
<accession>A0A1B1ALV8</accession>
<dbReference type="SUPFAM" id="SSF47090">
    <property type="entry name" value="PGBD-like"/>
    <property type="match status" value="1"/>
</dbReference>
<dbReference type="EMBL" id="CP013244">
    <property type="protein sequence ID" value="ANP47557.1"/>
    <property type="molecule type" value="Genomic_DNA"/>
</dbReference>
<sequence length="398" mass="43160">MGSTPTIELGCVDADISDANCAAFLSEVERTTRVALADIRDTPDKVVTKRLAPMPSGAMSIAQVQQALAAIGFFPSGRVDGICGYRTQSAIRLFQEFVRTAENQDIVPDGKFGPRTAAHLQRWVNSGQRPDWRQRPGEYEAWLGLLERVKENYIAEPGPLTQKVNAFQGASDTLKPADWDTSGPGNIHLIGVRRSQFTNKFDDIFVLLMKGLVFKFQGSTEPGHSSHPEGPPFLVPGQHKYHFGWHQRSYLALRPQGPGVLVIRGGADGRLDLADIDKPLTPNATINIHWGGRGMAGDVNNWSEGCQVINGSVYLNPAGEIVNCQSFAAVRSGEPQTPGSGKTRGAYNLLVDLVTALSGDMQSNTVRYTLLKEPDLVLAPELEQGLNAARASVVDMAT</sequence>
<feature type="domain" description="Peptidoglycan binding-like" evidence="1">
    <location>
        <begin position="61"/>
        <end position="120"/>
    </location>
</feature>
<keyword evidence="3" id="KW-1185">Reference proteome</keyword>
<evidence type="ECO:0000259" key="1">
    <source>
        <dbReference type="Pfam" id="PF01471"/>
    </source>
</evidence>
<reference evidence="2 3" key="1">
    <citation type="submission" date="2015-11" db="EMBL/GenBank/DDBJ databases">
        <title>Whole-Genome Sequence of Candidatus Oderbacter manganicum from the National Park Lower Oder Valley, Germany.</title>
        <authorList>
            <person name="Braun B."/>
            <person name="Liere K."/>
            <person name="Szewzyk U."/>
        </authorList>
    </citation>
    <scope>NUCLEOTIDE SEQUENCE [LARGE SCALE GENOMIC DNA]</scope>
    <source>
        <strain evidence="2 3">OTSz_A_272</strain>
    </source>
</reference>
<proteinExistence type="predicted"/>
<evidence type="ECO:0000313" key="2">
    <source>
        <dbReference type="EMBL" id="ANP47557.1"/>
    </source>
</evidence>
<gene>
    <name evidence="2" type="ORF">ATE48_17425</name>
</gene>
<name>A0A1B1ALV8_9PROT</name>
<dbReference type="AlphaFoldDB" id="A0A1B1ALV8"/>
<dbReference type="InParanoid" id="A0A1B1ALV8"/>
<dbReference type="Proteomes" id="UP000092498">
    <property type="component" value="Chromosome"/>
</dbReference>
<protein>
    <recommendedName>
        <fullName evidence="1">Peptidoglycan binding-like domain-containing protein</fullName>
    </recommendedName>
</protein>